<protein>
    <submittedName>
        <fullName evidence="2">Uncharacterized protein</fullName>
    </submittedName>
</protein>
<name>A0AAW1PAB2_9CHLO</name>
<reference evidence="2 3" key="1">
    <citation type="journal article" date="2024" name="Nat. Commun.">
        <title>Phylogenomics reveals the evolutionary origins of lichenization in chlorophyte algae.</title>
        <authorList>
            <person name="Puginier C."/>
            <person name="Libourel C."/>
            <person name="Otte J."/>
            <person name="Skaloud P."/>
            <person name="Haon M."/>
            <person name="Grisel S."/>
            <person name="Petersen M."/>
            <person name="Berrin J.G."/>
            <person name="Delaux P.M."/>
            <person name="Dal Grande F."/>
            <person name="Keller J."/>
        </authorList>
    </citation>
    <scope>NUCLEOTIDE SEQUENCE [LARGE SCALE GENOMIC DNA]</scope>
    <source>
        <strain evidence="2 3">SAG 2036</strain>
    </source>
</reference>
<dbReference type="Proteomes" id="UP001465755">
    <property type="component" value="Unassembled WGS sequence"/>
</dbReference>
<comment type="caution">
    <text evidence="2">The sequence shown here is derived from an EMBL/GenBank/DDBJ whole genome shotgun (WGS) entry which is preliminary data.</text>
</comment>
<feature type="region of interest" description="Disordered" evidence="1">
    <location>
        <begin position="55"/>
        <end position="79"/>
    </location>
</feature>
<proteinExistence type="predicted"/>
<dbReference type="AlphaFoldDB" id="A0AAW1PAB2"/>
<evidence type="ECO:0000313" key="3">
    <source>
        <dbReference type="Proteomes" id="UP001465755"/>
    </source>
</evidence>
<dbReference type="PROSITE" id="PS51257">
    <property type="entry name" value="PROKAR_LIPOPROTEIN"/>
    <property type="match status" value="1"/>
</dbReference>
<sequence length="79" mass="8476">MIRALTALPTDKLVTLARLPDCVIAYLLSLFASSCCASRQVSTATALSYEIGSRAEADQSGVPLTSPRARSHMYEQSRG</sequence>
<accession>A0AAW1PAB2</accession>
<dbReference type="EMBL" id="JALJOQ010000044">
    <property type="protein sequence ID" value="KAK9805363.1"/>
    <property type="molecule type" value="Genomic_DNA"/>
</dbReference>
<evidence type="ECO:0000313" key="2">
    <source>
        <dbReference type="EMBL" id="KAK9805363.1"/>
    </source>
</evidence>
<keyword evidence="3" id="KW-1185">Reference proteome</keyword>
<organism evidence="2 3">
    <name type="scientific">Symbiochloris irregularis</name>
    <dbReference type="NCBI Taxonomy" id="706552"/>
    <lineage>
        <taxon>Eukaryota</taxon>
        <taxon>Viridiplantae</taxon>
        <taxon>Chlorophyta</taxon>
        <taxon>core chlorophytes</taxon>
        <taxon>Trebouxiophyceae</taxon>
        <taxon>Trebouxiales</taxon>
        <taxon>Trebouxiaceae</taxon>
        <taxon>Symbiochloris</taxon>
    </lineage>
</organism>
<evidence type="ECO:0000256" key="1">
    <source>
        <dbReference type="SAM" id="MobiDB-lite"/>
    </source>
</evidence>
<gene>
    <name evidence="2" type="ORF">WJX73_007078</name>
</gene>